<dbReference type="Pfam" id="PF04377">
    <property type="entry name" value="ATE_C"/>
    <property type="match status" value="1"/>
</dbReference>
<keyword evidence="1 4" id="KW-0963">Cytoplasm</keyword>
<dbReference type="AlphaFoldDB" id="A0A1B4XHI0"/>
<dbReference type="InParanoid" id="A0A1B4XHI0"/>
<dbReference type="PANTHER" id="PTHR21367:SF1">
    <property type="entry name" value="ARGINYL-TRNA--PROTEIN TRANSFERASE 1"/>
    <property type="match status" value="1"/>
</dbReference>
<dbReference type="GO" id="GO:0005737">
    <property type="term" value="C:cytoplasm"/>
    <property type="evidence" value="ECO:0007669"/>
    <property type="project" value="UniProtKB-SubCell"/>
</dbReference>
<comment type="subcellular location">
    <subcellularLocation>
        <location evidence="4">Cytoplasm</location>
    </subcellularLocation>
</comment>
<dbReference type="PANTHER" id="PTHR21367">
    <property type="entry name" value="ARGININE-TRNA-PROTEIN TRANSFERASE 1"/>
    <property type="match status" value="1"/>
</dbReference>
<keyword evidence="3 4" id="KW-0012">Acyltransferase</keyword>
<organism evidence="7 8">
    <name type="scientific">Sulfuricaulis limicola</name>
    <dbReference type="NCBI Taxonomy" id="1620215"/>
    <lineage>
        <taxon>Bacteria</taxon>
        <taxon>Pseudomonadati</taxon>
        <taxon>Pseudomonadota</taxon>
        <taxon>Gammaproteobacteria</taxon>
        <taxon>Acidiferrobacterales</taxon>
        <taxon>Acidiferrobacteraceae</taxon>
        <taxon>Sulfuricaulis</taxon>
    </lineage>
</organism>
<evidence type="ECO:0000259" key="5">
    <source>
        <dbReference type="Pfam" id="PF04376"/>
    </source>
</evidence>
<evidence type="ECO:0000256" key="3">
    <source>
        <dbReference type="ARBA" id="ARBA00023315"/>
    </source>
</evidence>
<evidence type="ECO:0000313" key="7">
    <source>
        <dbReference type="EMBL" id="BAV34256.1"/>
    </source>
</evidence>
<proteinExistence type="inferred from homology"/>
<dbReference type="SUPFAM" id="SSF55729">
    <property type="entry name" value="Acyl-CoA N-acyltransferases (Nat)"/>
    <property type="match status" value="1"/>
</dbReference>
<comment type="catalytic activity">
    <reaction evidence="4">
        <text>N-terminal L-aspartyl-[protein] + L-leucyl-tRNA(Leu) = N-terminal L-leucyl-L-aspartyl-[protein] + tRNA(Leu) + H(+)</text>
        <dbReference type="Rhea" id="RHEA:50420"/>
        <dbReference type="Rhea" id="RHEA-COMP:9613"/>
        <dbReference type="Rhea" id="RHEA-COMP:9622"/>
        <dbReference type="Rhea" id="RHEA-COMP:12669"/>
        <dbReference type="Rhea" id="RHEA-COMP:12674"/>
        <dbReference type="ChEBI" id="CHEBI:15378"/>
        <dbReference type="ChEBI" id="CHEBI:64720"/>
        <dbReference type="ChEBI" id="CHEBI:78442"/>
        <dbReference type="ChEBI" id="CHEBI:78494"/>
        <dbReference type="ChEBI" id="CHEBI:133042"/>
        <dbReference type="EC" id="2.3.2.29"/>
    </reaction>
</comment>
<dbReference type="KEGG" id="slim:SCL_1965"/>
<dbReference type="GO" id="GO:0004057">
    <property type="term" value="F:arginyl-tRNA--protein transferase activity"/>
    <property type="evidence" value="ECO:0007669"/>
    <property type="project" value="InterPro"/>
</dbReference>
<dbReference type="HAMAP" id="MF_00689">
    <property type="entry name" value="Bpt"/>
    <property type="match status" value="1"/>
</dbReference>
<dbReference type="InterPro" id="IPR007472">
    <property type="entry name" value="N-end_Aminoacyl_Trfase_C"/>
</dbReference>
<keyword evidence="8" id="KW-1185">Reference proteome</keyword>
<reference evidence="7 8" key="1">
    <citation type="submission" date="2015-05" db="EMBL/GenBank/DDBJ databases">
        <title>Complete genome sequence of a sulfur-oxidizing gammaproteobacterium strain HA5.</title>
        <authorList>
            <person name="Miura A."/>
            <person name="Kojima H."/>
            <person name="Fukui M."/>
        </authorList>
    </citation>
    <scope>NUCLEOTIDE SEQUENCE [LARGE SCALE GENOMIC DNA]</scope>
    <source>
        <strain evidence="7 8">HA5</strain>
    </source>
</reference>
<keyword evidence="2 4" id="KW-0808">Transferase</keyword>
<accession>A0A1B4XHI0</accession>
<dbReference type="GO" id="GO:0008914">
    <property type="term" value="F:leucyl-tRNA--protein transferase activity"/>
    <property type="evidence" value="ECO:0007669"/>
    <property type="project" value="UniProtKB-UniRule"/>
</dbReference>
<dbReference type="PIRSF" id="PIRSF037208">
    <property type="entry name" value="ATE_pro_prd"/>
    <property type="match status" value="1"/>
</dbReference>
<comment type="similarity">
    <text evidence="4">Belongs to the R-transferase family. Bpt subfamily.</text>
</comment>
<dbReference type="InterPro" id="IPR030700">
    <property type="entry name" value="N-end_Aminoacyl_Trfase"/>
</dbReference>
<dbReference type="InterPro" id="IPR016181">
    <property type="entry name" value="Acyl_CoA_acyltransferase"/>
</dbReference>
<dbReference type="Proteomes" id="UP000243180">
    <property type="component" value="Chromosome"/>
</dbReference>
<dbReference type="RefSeq" id="WP_096361022.1">
    <property type="nucleotide sequence ID" value="NZ_AP014879.1"/>
</dbReference>
<comment type="function">
    <text evidence="4">Functions in the N-end rule pathway of protein degradation where it conjugates Leu from its aminoacyl-tRNA to the N-termini of proteins containing an N-terminal aspartate or glutamate.</text>
</comment>
<dbReference type="Pfam" id="PF04376">
    <property type="entry name" value="ATE_N"/>
    <property type="match status" value="1"/>
</dbReference>
<dbReference type="EMBL" id="AP014879">
    <property type="protein sequence ID" value="BAV34256.1"/>
    <property type="molecule type" value="Genomic_DNA"/>
</dbReference>
<evidence type="ECO:0000256" key="4">
    <source>
        <dbReference type="HAMAP-Rule" id="MF_00689"/>
    </source>
</evidence>
<name>A0A1B4XHI0_9GAMM</name>
<dbReference type="NCBIfam" id="NF002341">
    <property type="entry name" value="PRK01305.1-1"/>
    <property type="match status" value="1"/>
</dbReference>
<sequence length="244" mass="28685">MTSSHKPPEIFLSMPHACSYLPGRTATSLFLDPRQPLDSRQYAGFMRLGFRRSGDLVYRPHCRDCNACIPVRIPVNRFRPDRGQRRAWNRNQDLSVIAHPPVFRQEHFELYQRYQSARHPGGGMDDPDPQKYLNFLGARHIHTVFYEFRLNRRLLGVAVTDILPDGLSAVYTFFDPDEKRRALGVQAVLWQIEHARERQLPWLYLGYWIRECPKMSYKGHYHPLEAFLQGHWVQLDKFPRTLGP</sequence>
<evidence type="ECO:0000313" key="8">
    <source>
        <dbReference type="Proteomes" id="UP000243180"/>
    </source>
</evidence>
<dbReference type="NCBIfam" id="NF002342">
    <property type="entry name" value="PRK01305.1-3"/>
    <property type="match status" value="1"/>
</dbReference>
<feature type="domain" description="N-end rule aminoacyl transferase C-terminal" evidence="6">
    <location>
        <begin position="106"/>
        <end position="226"/>
    </location>
</feature>
<feature type="domain" description="N-end aminoacyl transferase N-terminal" evidence="5">
    <location>
        <begin position="16"/>
        <end position="86"/>
    </location>
</feature>
<dbReference type="InterPro" id="IPR007471">
    <property type="entry name" value="N-end_Aminoacyl_Trfase_N"/>
</dbReference>
<dbReference type="OrthoDB" id="9782022at2"/>
<dbReference type="NCBIfam" id="NF002346">
    <property type="entry name" value="PRK01305.2-3"/>
    <property type="match status" value="1"/>
</dbReference>
<dbReference type="EC" id="2.3.2.29" evidence="4"/>
<evidence type="ECO:0000259" key="6">
    <source>
        <dbReference type="Pfam" id="PF04377"/>
    </source>
</evidence>
<comment type="catalytic activity">
    <reaction evidence="4">
        <text>N-terminal L-glutamyl-[protein] + L-leucyl-tRNA(Leu) = N-terminal L-leucyl-L-glutamyl-[protein] + tRNA(Leu) + H(+)</text>
        <dbReference type="Rhea" id="RHEA:50412"/>
        <dbReference type="Rhea" id="RHEA-COMP:9613"/>
        <dbReference type="Rhea" id="RHEA-COMP:9622"/>
        <dbReference type="Rhea" id="RHEA-COMP:12664"/>
        <dbReference type="Rhea" id="RHEA-COMP:12668"/>
        <dbReference type="ChEBI" id="CHEBI:15378"/>
        <dbReference type="ChEBI" id="CHEBI:64721"/>
        <dbReference type="ChEBI" id="CHEBI:78442"/>
        <dbReference type="ChEBI" id="CHEBI:78494"/>
        <dbReference type="ChEBI" id="CHEBI:133041"/>
        <dbReference type="EC" id="2.3.2.29"/>
    </reaction>
</comment>
<protein>
    <recommendedName>
        <fullName evidence="4">Aspartate/glutamate leucyltransferase</fullName>
        <ecNumber evidence="4">2.3.2.29</ecNumber>
    </recommendedName>
</protein>
<dbReference type="GO" id="GO:0071596">
    <property type="term" value="P:ubiquitin-dependent protein catabolic process via the N-end rule pathway"/>
    <property type="evidence" value="ECO:0007669"/>
    <property type="project" value="InterPro"/>
</dbReference>
<gene>
    <name evidence="4" type="primary">bpt</name>
    <name evidence="7" type="ORF">SCL_1965</name>
</gene>
<evidence type="ECO:0000256" key="2">
    <source>
        <dbReference type="ARBA" id="ARBA00022679"/>
    </source>
</evidence>
<evidence type="ECO:0000256" key="1">
    <source>
        <dbReference type="ARBA" id="ARBA00022490"/>
    </source>
</evidence>
<dbReference type="InterPro" id="IPR017138">
    <property type="entry name" value="Asp_Glu_LeuTrfase"/>
</dbReference>